<dbReference type="PANTHER" id="PTHR37171:SF1">
    <property type="entry name" value="SERINE_THREONINE-PROTEIN KINASE YRZF-RELATED"/>
    <property type="match status" value="1"/>
</dbReference>
<reference evidence="2" key="1">
    <citation type="journal article" date="2017" name="Nat. Ecol. Evol.">
        <title>Genome expansion and lineage-specific genetic innovations in the forest pathogenic fungi Armillaria.</title>
        <authorList>
            <person name="Sipos G."/>
            <person name="Prasanna A.N."/>
            <person name="Walter M.C."/>
            <person name="O'Connor E."/>
            <person name="Balint B."/>
            <person name="Krizsan K."/>
            <person name="Kiss B."/>
            <person name="Hess J."/>
            <person name="Varga T."/>
            <person name="Slot J."/>
            <person name="Riley R."/>
            <person name="Boka B."/>
            <person name="Rigling D."/>
            <person name="Barry K."/>
            <person name="Lee J."/>
            <person name="Mihaltcheva S."/>
            <person name="LaButti K."/>
            <person name="Lipzen A."/>
            <person name="Waldron R."/>
            <person name="Moloney N.M."/>
            <person name="Sperisen C."/>
            <person name="Kredics L."/>
            <person name="Vagvoelgyi C."/>
            <person name="Patrignani A."/>
            <person name="Fitzpatrick D."/>
            <person name="Nagy I."/>
            <person name="Doyle S."/>
            <person name="Anderson J.B."/>
            <person name="Grigoriev I.V."/>
            <person name="Gueldener U."/>
            <person name="Muensterkoetter M."/>
            <person name="Nagy L.G."/>
        </authorList>
    </citation>
    <scope>NUCLEOTIDE SEQUENCE [LARGE SCALE GENOMIC DNA]</scope>
    <source>
        <strain evidence="2">Ar21-2</strain>
    </source>
</reference>
<protein>
    <recommendedName>
        <fullName evidence="3">Protein kinase domain-containing protein</fullName>
    </recommendedName>
</protein>
<dbReference type="PANTHER" id="PTHR37171">
    <property type="entry name" value="SERINE/THREONINE-PROTEIN KINASE YRZF-RELATED"/>
    <property type="match status" value="1"/>
</dbReference>
<organism evidence="1 2">
    <name type="scientific">Armillaria gallica</name>
    <name type="common">Bulbous honey fungus</name>
    <name type="synonym">Armillaria bulbosa</name>
    <dbReference type="NCBI Taxonomy" id="47427"/>
    <lineage>
        <taxon>Eukaryota</taxon>
        <taxon>Fungi</taxon>
        <taxon>Dikarya</taxon>
        <taxon>Basidiomycota</taxon>
        <taxon>Agaricomycotina</taxon>
        <taxon>Agaricomycetes</taxon>
        <taxon>Agaricomycetidae</taxon>
        <taxon>Agaricales</taxon>
        <taxon>Marasmiineae</taxon>
        <taxon>Physalacriaceae</taxon>
        <taxon>Armillaria</taxon>
    </lineage>
</organism>
<gene>
    <name evidence="1" type="ORF">ARMGADRAFT_1076453</name>
</gene>
<dbReference type="InParanoid" id="A0A2H3E4B8"/>
<dbReference type="SUPFAM" id="SSF56112">
    <property type="entry name" value="Protein kinase-like (PK-like)"/>
    <property type="match status" value="1"/>
</dbReference>
<dbReference type="EMBL" id="KZ293649">
    <property type="protein sequence ID" value="PBK97998.1"/>
    <property type="molecule type" value="Genomic_DNA"/>
</dbReference>
<dbReference type="Proteomes" id="UP000217790">
    <property type="component" value="Unassembled WGS sequence"/>
</dbReference>
<dbReference type="InterPro" id="IPR011009">
    <property type="entry name" value="Kinase-like_dom_sf"/>
</dbReference>
<proteinExistence type="predicted"/>
<evidence type="ECO:0000313" key="1">
    <source>
        <dbReference type="EMBL" id="PBK97998.1"/>
    </source>
</evidence>
<evidence type="ECO:0000313" key="2">
    <source>
        <dbReference type="Proteomes" id="UP000217790"/>
    </source>
</evidence>
<dbReference type="OMA" id="SHISRGM"/>
<keyword evidence="2" id="KW-1185">Reference proteome</keyword>
<dbReference type="InterPro" id="IPR052396">
    <property type="entry name" value="Meiotic_Drive_Suppr_Kinase"/>
</dbReference>
<dbReference type="OrthoDB" id="3182995at2759"/>
<accession>A0A2H3E4B8</accession>
<evidence type="ECO:0008006" key="3">
    <source>
        <dbReference type="Google" id="ProtNLM"/>
    </source>
</evidence>
<name>A0A2H3E4B8_ARMGA</name>
<sequence>MAFSYQTLQDLELLPPLYHDLATVDTSHISRGMEPLSESQITALGQLAFTASADPDLLPDLLLALDEDLSRSTAFSDRYAKYHDAVKDMYDFLLSTHNSVYDRGLPHHLNGPPLLPVSDSTPDKLSEVLLEHASRVVLDFIPECLPQHRNREGCPGQYIVPGATLSFPTSPPAALELSVVVNKGENPLRFYWAATELVERLNSVGSVQLDHPGTVANNHDNWWLLLNKGALHLIDVDPAGANILLYYSCNAFLVLWRQQDHIFVSDVKGNFRGNSLEEQFHTVSDVGLRRARTVFPEPDGGYRPYPRLHDVYLALVIVAALAVNPPYAEQFPSLEAFRTRRRTPSPVKPSSVYDMHGGDVELLESDGGTLASSPITRFNQLHGCASGPIRANLFWGDHFSMSYEFVCLAPTLVGRDIIVQSEIRSSVDAYTYLVNFEAYAQAEFSAYMALEALQGSIVPACYGFGYVSDQPWILLEYINPPPSYLSFSDLRQISRPHRGKVIHAVKMLHQLGYRHGELLDENIIWTMDEDPVIVDLVGAKKHCCGSRCREVEDLRRYLGLTRHDAELWSLVVRPTREQEAGMFVGDTQLAQDVIVD</sequence>
<dbReference type="AlphaFoldDB" id="A0A2H3E4B8"/>